<dbReference type="GO" id="GO:0034472">
    <property type="term" value="P:snRNA 3'-end processing"/>
    <property type="evidence" value="ECO:0007669"/>
    <property type="project" value="TreeGrafter"/>
</dbReference>
<dbReference type="GO" id="GO:0032039">
    <property type="term" value="C:integrator complex"/>
    <property type="evidence" value="ECO:0007669"/>
    <property type="project" value="InterPro"/>
</dbReference>
<accession>A0A0N5CWH7</accession>
<dbReference type="OMA" id="WETELQF"/>
<reference evidence="3 4" key="2">
    <citation type="submission" date="2018-11" db="EMBL/GenBank/DDBJ databases">
        <authorList>
            <consortium name="Pathogen Informatics"/>
        </authorList>
    </citation>
    <scope>NUCLEOTIDE SEQUENCE [LARGE SCALE GENOMIC DNA]</scope>
</reference>
<dbReference type="Proteomes" id="UP000276776">
    <property type="component" value="Unassembled WGS sequence"/>
</dbReference>
<dbReference type="Pfam" id="PF14838">
    <property type="entry name" value="INTS5_C"/>
    <property type="match status" value="1"/>
</dbReference>
<dbReference type="InterPro" id="IPR029444">
    <property type="entry name" value="INTS5_C"/>
</dbReference>
<evidence type="ECO:0000313" key="3">
    <source>
        <dbReference type="EMBL" id="VDN01837.1"/>
    </source>
</evidence>
<dbReference type="AlphaFoldDB" id="A0A0N5CWH7"/>
<dbReference type="PANTHER" id="PTHR31697:SF2">
    <property type="entry name" value="INTEGRATOR COMPLEX SUBUNIT 5"/>
    <property type="match status" value="1"/>
</dbReference>
<gene>
    <name evidence="3" type="ORF">TCLT_LOCUS4688</name>
</gene>
<feature type="domain" description="Integrator complex subunit 5 N-terminal" evidence="1">
    <location>
        <begin position="45"/>
        <end position="242"/>
    </location>
</feature>
<dbReference type="WBParaSite" id="TCLT_0000469901-mRNA-1">
    <property type="protein sequence ID" value="TCLT_0000469901-mRNA-1"/>
    <property type="gene ID" value="TCLT_0000469901"/>
</dbReference>
<dbReference type="OrthoDB" id="69088at2759"/>
<evidence type="ECO:0000313" key="4">
    <source>
        <dbReference type="Proteomes" id="UP000276776"/>
    </source>
</evidence>
<proteinExistence type="predicted"/>
<name>A0A0N5CWH7_THECL</name>
<dbReference type="InterPro" id="IPR029445">
    <property type="entry name" value="INTS5_N"/>
</dbReference>
<evidence type="ECO:0000259" key="1">
    <source>
        <dbReference type="Pfam" id="PF14837"/>
    </source>
</evidence>
<dbReference type="STRING" id="103827.A0A0N5CWH7"/>
<dbReference type="PANTHER" id="PTHR31697">
    <property type="entry name" value="INTEGRATOR COMPLEX SUBUNIT 5"/>
    <property type="match status" value="1"/>
</dbReference>
<keyword evidence="4" id="KW-1185">Reference proteome</keyword>
<feature type="domain" description="Integrator complex subunit 5 C-terminal" evidence="2">
    <location>
        <begin position="264"/>
        <end position="1023"/>
    </location>
</feature>
<organism evidence="5">
    <name type="scientific">Thelazia callipaeda</name>
    <name type="common">Oriental eyeworm</name>
    <name type="synonym">Parasitic nematode</name>
    <dbReference type="NCBI Taxonomy" id="103827"/>
    <lineage>
        <taxon>Eukaryota</taxon>
        <taxon>Metazoa</taxon>
        <taxon>Ecdysozoa</taxon>
        <taxon>Nematoda</taxon>
        <taxon>Chromadorea</taxon>
        <taxon>Rhabditida</taxon>
        <taxon>Spirurina</taxon>
        <taxon>Spiruromorpha</taxon>
        <taxon>Thelazioidea</taxon>
        <taxon>Thelaziidae</taxon>
        <taxon>Thelazia</taxon>
    </lineage>
</organism>
<dbReference type="InterPro" id="IPR040316">
    <property type="entry name" value="INTS5"/>
</dbReference>
<dbReference type="Pfam" id="PF14837">
    <property type="entry name" value="INTS5_N"/>
    <property type="match status" value="1"/>
</dbReference>
<dbReference type="EMBL" id="UYYF01004299">
    <property type="protein sequence ID" value="VDN01837.1"/>
    <property type="molecule type" value="Genomic_DNA"/>
</dbReference>
<evidence type="ECO:0000259" key="2">
    <source>
        <dbReference type="Pfam" id="PF14838"/>
    </source>
</evidence>
<reference evidence="5" key="1">
    <citation type="submission" date="2016-04" db="UniProtKB">
        <authorList>
            <consortium name="WormBaseParasite"/>
        </authorList>
    </citation>
    <scope>IDENTIFICATION</scope>
</reference>
<evidence type="ECO:0000313" key="5">
    <source>
        <dbReference type="WBParaSite" id="TCLT_0000469901-mRNA-1"/>
    </source>
</evidence>
<protein>
    <submittedName>
        <fullName evidence="5">INTS5_C domain-containing protein</fullName>
    </submittedName>
</protein>
<sequence>MSVCYLITRNSHNELDLSTTLFQLLQRYMFDIYSVIGPVDDIGSVYRNLRPIWANNTSSHLIDPCVRILSKIPCSRFAVLNYLGMLIHEATHLHLSKKENPHIGTDTTNIERAVRKLTGEFRRILSTVQSKGLAFDILVWACNLFVEICKLNYERPIAKTTGITASALLGLFDSCPSITNAIKLTDKAIAFLLHVAPEECLSVLIDASANGFCFAWIWMHIAVSFPDTIVAHLLRLGIQELMHYHSVVQNNKASIDLHESYKQKFLLLCDVFTFLANQNNTELRNAARELITKDRENLESEITTPEQMQCFSLPFLIKMIASSTDLLRFLVHSTYDLVTTKFVVNGVKYISLLDRQCLLPILSNTDYNYTAFIRQMTFYLDSNALAHIVEIVLPIAFDDNIFRTMNNCDQSLCSLMKDGALQILSDIIGKVLSSVHNQTAFNVNDNAVLKRCACNPEVLKETIGYAMAGGEKSKLFIPYIHSFCIASGPVRTTEVIARFIMEAEDEKQLACLNALLSSLIIFNPKIPENAIISFLSNRTVLMLQKQNETLDSSSFEYFYDVKWLYNLRTLHEWEKMADDEHIFKHIRYKMRKHFGELMTEILRWMLDAVSSLKEKDKSEVDQSIKAKRDAVVLASLSLCSSLGPAPVLEPRYPYKLNAQFASLVVLLLDFVGQKNDHTALSLFTTTCTSIAGFLNSQVGYVREQFIIHLLDEVFAKASQLFGSSSLHPWETELQFPGDLQSSSSSVDESNTYGNELFQNSLLDMVRKSPIVPHNPVHLAHSGVIGRGPKRLDPKNVESGNKFRRLVFMEYLQRFCNSIGPDQTLKPYHQVYKQMGMRLTDRVCKSGLTAAFIWEEWEQAREIIPRYIAVSKRLAEIPLIWDVMLAVAEVHPCLWYCCPLLKAYLAVIMIQLENCPDQLAPPRKQLIEMLDKWFFLTRKGQMLPEKMVHYFEIIKRVTCREGFFVILDIWKYFQNVLDAEVPAANMINSAFDRSLNSSTDLIKGDPTKFRESCRIVIQRNISKLGYLFQLIFSDELGAQSNSSENLSQVSSAMEIE</sequence>